<dbReference type="RefSeq" id="XP_001442778.1">
    <property type="nucleotide sequence ID" value="XM_001442741.1"/>
</dbReference>
<proteinExistence type="inferred from homology"/>
<dbReference type="InterPro" id="IPR002687">
    <property type="entry name" value="Nop_dom"/>
</dbReference>
<name>A0CX64_PARTE</name>
<dbReference type="FunCoup" id="A0CX64">
    <property type="interactions" value="1212"/>
</dbReference>
<accession>A0CX64</accession>
<dbReference type="GO" id="GO:0042254">
    <property type="term" value="P:ribosome biogenesis"/>
    <property type="evidence" value="ECO:0007669"/>
    <property type="project" value="UniProtKB-KW"/>
</dbReference>
<dbReference type="InterPro" id="IPR042239">
    <property type="entry name" value="Nop_C"/>
</dbReference>
<evidence type="ECO:0000256" key="4">
    <source>
        <dbReference type="ARBA" id="ARBA00023242"/>
    </source>
</evidence>
<evidence type="ECO:0000256" key="3">
    <source>
        <dbReference type="ARBA" id="ARBA00022517"/>
    </source>
</evidence>
<dbReference type="InterPro" id="IPR012976">
    <property type="entry name" value="NOSIC"/>
</dbReference>
<dbReference type="GeneID" id="5028563"/>
<sequence length="504" mass="57294">MSTFYLFEAAAGLALFQCDSVDETNVKSKQIQKQFSDFAQFAEVCHLKAFQPFISAEIALNNALAIHTGTVTQELVDFLSTNLPAVGKKSNFQIAISDKGLAAGLQQYLNLKSKMNEATAQVFRGIRTHFVDFLRNEDFKERDYIQAQLGLAHQVSRNKVKLDINREDKHVTQAISIIEQMDKDLNTLSMRIKEWYSWHFPELAKIVTDNRVFTRIVDTYGDKKNINDEALEAIEELTTDAELAKQIVEAAKISMGQDISEIDLSTLKDLCIRVLNQFEFRDNIQEYLKNKMIAIAPNLTALIGENVAAKLIAHAGSLINLAKYPASTIQILGAEKALFRALKTRGNTPKYGLLYHSTYIGRANGTDKGKISRNLANKCAIASRLDHFLIQPTEKFGVKLKDQMEQRLKFLTAGGELNKNTDIMDEVLAELKGEGLYFESEKQLTQKRQEVKESQIKKGCRRSRRRTSRITIRSSKKEEKSIQIIMIYKQYIKQKCYSQFNLCF</sequence>
<dbReference type="KEGG" id="ptm:GSPATT00001585001"/>
<evidence type="ECO:0000256" key="1">
    <source>
        <dbReference type="ARBA" id="ARBA00004604"/>
    </source>
</evidence>
<dbReference type="InParanoid" id="A0CX64"/>
<dbReference type="Pfam" id="PF08156">
    <property type="entry name" value="NOP5NT"/>
    <property type="match status" value="1"/>
</dbReference>
<dbReference type="Gene3D" id="1.10.287.4070">
    <property type="match status" value="1"/>
</dbReference>
<evidence type="ECO:0000259" key="6">
    <source>
        <dbReference type="PROSITE" id="PS51358"/>
    </source>
</evidence>
<reference evidence="7 8" key="1">
    <citation type="journal article" date="2006" name="Nature">
        <title>Global trends of whole-genome duplications revealed by the ciliate Paramecium tetraurelia.</title>
        <authorList>
            <consortium name="Genoscope"/>
            <person name="Aury J.-M."/>
            <person name="Jaillon O."/>
            <person name="Duret L."/>
            <person name="Noel B."/>
            <person name="Jubin C."/>
            <person name="Porcel B.M."/>
            <person name="Segurens B."/>
            <person name="Daubin V."/>
            <person name="Anthouard V."/>
            <person name="Aiach N."/>
            <person name="Arnaiz O."/>
            <person name="Billaut A."/>
            <person name="Beisson J."/>
            <person name="Blanc I."/>
            <person name="Bouhouche K."/>
            <person name="Camara F."/>
            <person name="Duharcourt S."/>
            <person name="Guigo R."/>
            <person name="Gogendeau D."/>
            <person name="Katinka M."/>
            <person name="Keller A.-M."/>
            <person name="Kissmehl R."/>
            <person name="Klotz C."/>
            <person name="Koll F."/>
            <person name="Le Moue A."/>
            <person name="Lepere C."/>
            <person name="Malinsky S."/>
            <person name="Nowacki M."/>
            <person name="Nowak J.K."/>
            <person name="Plattner H."/>
            <person name="Poulain J."/>
            <person name="Ruiz F."/>
            <person name="Serrano V."/>
            <person name="Zagulski M."/>
            <person name="Dessen P."/>
            <person name="Betermier M."/>
            <person name="Weissenbach J."/>
            <person name="Scarpelli C."/>
            <person name="Schachter V."/>
            <person name="Sperling L."/>
            <person name="Meyer E."/>
            <person name="Cohen J."/>
            <person name="Wincker P."/>
        </authorList>
    </citation>
    <scope>NUCLEOTIDE SEQUENCE [LARGE SCALE GENOMIC DNA]</scope>
    <source>
        <strain evidence="7 8">Stock d4-2</strain>
    </source>
</reference>
<dbReference type="AlphaFoldDB" id="A0CX64"/>
<protein>
    <recommendedName>
        <fullName evidence="5">Nucleolar protein 56</fullName>
    </recommendedName>
</protein>
<feature type="domain" description="Nop" evidence="6">
    <location>
        <begin position="295"/>
        <end position="413"/>
    </location>
</feature>
<keyword evidence="4" id="KW-0539">Nucleus</keyword>
<gene>
    <name evidence="7" type="ORF">GSPATT00001585001</name>
</gene>
<dbReference type="InterPro" id="IPR045056">
    <property type="entry name" value="Nop56/Nop58"/>
</dbReference>
<organism evidence="7 8">
    <name type="scientific">Paramecium tetraurelia</name>
    <dbReference type="NCBI Taxonomy" id="5888"/>
    <lineage>
        <taxon>Eukaryota</taxon>
        <taxon>Sar</taxon>
        <taxon>Alveolata</taxon>
        <taxon>Ciliophora</taxon>
        <taxon>Intramacronucleata</taxon>
        <taxon>Oligohymenophorea</taxon>
        <taxon>Peniculida</taxon>
        <taxon>Parameciidae</taxon>
        <taxon>Paramecium</taxon>
    </lineage>
</organism>
<comment type="subcellular location">
    <subcellularLocation>
        <location evidence="1">Nucleus</location>
        <location evidence="1">Nucleolus</location>
    </subcellularLocation>
</comment>
<dbReference type="STRING" id="5888.A0CX64"/>
<evidence type="ECO:0000313" key="7">
    <source>
        <dbReference type="EMBL" id="CAK75381.1"/>
    </source>
</evidence>
<keyword evidence="8" id="KW-1185">Reference proteome</keyword>
<evidence type="ECO:0000256" key="2">
    <source>
        <dbReference type="ARBA" id="ARBA00009211"/>
    </source>
</evidence>
<dbReference type="PROSITE" id="PS51358">
    <property type="entry name" value="NOP"/>
    <property type="match status" value="1"/>
</dbReference>
<evidence type="ECO:0000313" key="8">
    <source>
        <dbReference type="Proteomes" id="UP000000600"/>
    </source>
</evidence>
<dbReference type="Pfam" id="PF01798">
    <property type="entry name" value="Nop"/>
    <property type="match status" value="1"/>
</dbReference>
<dbReference type="OrthoDB" id="6780543at2759"/>
<dbReference type="eggNOG" id="KOG2573">
    <property type="taxonomic scope" value="Eukaryota"/>
</dbReference>
<dbReference type="Gene3D" id="1.10.246.90">
    <property type="entry name" value="Nop domain"/>
    <property type="match status" value="1"/>
</dbReference>
<dbReference type="FunFam" id="1.10.246.90:FF:000001">
    <property type="entry name" value="Nucleolar protein 56"/>
    <property type="match status" value="1"/>
</dbReference>
<dbReference type="SMART" id="SM00931">
    <property type="entry name" value="NOSIC"/>
    <property type="match status" value="1"/>
</dbReference>
<dbReference type="PANTHER" id="PTHR10894">
    <property type="entry name" value="NUCLEOLAR PROTEIN 5 NUCLEOLAR PROTEIN NOP5 NOP58"/>
    <property type="match status" value="1"/>
</dbReference>
<dbReference type="GO" id="GO:0030515">
    <property type="term" value="F:snoRNA binding"/>
    <property type="evidence" value="ECO:0000318"/>
    <property type="project" value="GO_Central"/>
</dbReference>
<dbReference type="EMBL" id="CT868207">
    <property type="protein sequence ID" value="CAK75381.1"/>
    <property type="molecule type" value="Genomic_DNA"/>
</dbReference>
<dbReference type="GO" id="GO:0031428">
    <property type="term" value="C:box C/D methylation guide snoRNP complex"/>
    <property type="evidence" value="ECO:0000318"/>
    <property type="project" value="GO_Central"/>
</dbReference>
<evidence type="ECO:0000256" key="5">
    <source>
        <dbReference type="ARBA" id="ARBA00040742"/>
    </source>
</evidence>
<dbReference type="SUPFAM" id="SSF89124">
    <property type="entry name" value="Nop domain"/>
    <property type="match status" value="1"/>
</dbReference>
<comment type="similarity">
    <text evidence="2">Belongs to the NOP5/NOP56 family.</text>
</comment>
<dbReference type="Proteomes" id="UP000000600">
    <property type="component" value="Unassembled WGS sequence"/>
</dbReference>
<dbReference type="InterPro" id="IPR036070">
    <property type="entry name" value="Nop_dom_sf"/>
</dbReference>
<dbReference type="PANTHER" id="PTHR10894:SF0">
    <property type="entry name" value="NUCLEOLAR PROTEIN 56"/>
    <property type="match status" value="1"/>
</dbReference>
<keyword evidence="3" id="KW-0690">Ribosome biogenesis</keyword>
<dbReference type="GO" id="GO:0032040">
    <property type="term" value="C:small-subunit processome"/>
    <property type="evidence" value="ECO:0000318"/>
    <property type="project" value="GO_Central"/>
</dbReference>
<dbReference type="HOGENOM" id="CLU_015495_4_1_1"/>
<dbReference type="OMA" id="SKCAIAS"/>
<dbReference type="InterPro" id="IPR012974">
    <property type="entry name" value="NOP58/56_N"/>
</dbReference>